<keyword evidence="2" id="KW-1185">Reference proteome</keyword>
<proteinExistence type="predicted"/>
<organism evidence="1 2">
    <name type="scientific">Arctium lappa</name>
    <name type="common">Greater burdock</name>
    <name type="synonym">Lappa major</name>
    <dbReference type="NCBI Taxonomy" id="4217"/>
    <lineage>
        <taxon>Eukaryota</taxon>
        <taxon>Viridiplantae</taxon>
        <taxon>Streptophyta</taxon>
        <taxon>Embryophyta</taxon>
        <taxon>Tracheophyta</taxon>
        <taxon>Spermatophyta</taxon>
        <taxon>Magnoliopsida</taxon>
        <taxon>eudicotyledons</taxon>
        <taxon>Gunneridae</taxon>
        <taxon>Pentapetalae</taxon>
        <taxon>asterids</taxon>
        <taxon>campanulids</taxon>
        <taxon>Asterales</taxon>
        <taxon>Asteraceae</taxon>
        <taxon>Carduoideae</taxon>
        <taxon>Cardueae</taxon>
        <taxon>Arctiinae</taxon>
        <taxon>Arctium</taxon>
    </lineage>
</organism>
<reference evidence="2" key="1">
    <citation type="journal article" date="2022" name="Mol. Ecol. Resour.">
        <title>The genomes of chicory, endive, great burdock and yacon provide insights into Asteraceae palaeo-polyploidization history and plant inulin production.</title>
        <authorList>
            <person name="Fan W."/>
            <person name="Wang S."/>
            <person name="Wang H."/>
            <person name="Wang A."/>
            <person name="Jiang F."/>
            <person name="Liu H."/>
            <person name="Zhao H."/>
            <person name="Xu D."/>
            <person name="Zhang Y."/>
        </authorList>
    </citation>
    <scope>NUCLEOTIDE SEQUENCE [LARGE SCALE GENOMIC DNA]</scope>
    <source>
        <strain evidence="2">cv. Niubang</strain>
    </source>
</reference>
<reference evidence="1 2" key="2">
    <citation type="journal article" date="2022" name="Mol. Ecol. Resour.">
        <title>The genomes of chicory, endive, great burdock and yacon provide insights into Asteraceae paleo-polyploidization history and plant inulin production.</title>
        <authorList>
            <person name="Fan W."/>
            <person name="Wang S."/>
            <person name="Wang H."/>
            <person name="Wang A."/>
            <person name="Jiang F."/>
            <person name="Liu H."/>
            <person name="Zhao H."/>
            <person name="Xu D."/>
            <person name="Zhang Y."/>
        </authorList>
    </citation>
    <scope>NUCLEOTIDE SEQUENCE [LARGE SCALE GENOMIC DNA]</scope>
    <source>
        <strain evidence="2">cv. Niubang</strain>
    </source>
</reference>
<evidence type="ECO:0000313" key="1">
    <source>
        <dbReference type="EMBL" id="KAI3771589.1"/>
    </source>
</evidence>
<comment type="caution">
    <text evidence="1">The sequence shown here is derived from an EMBL/GenBank/DDBJ whole genome shotgun (WGS) entry which is preliminary data.</text>
</comment>
<gene>
    <name evidence="1" type="ORF">L6452_02755</name>
</gene>
<dbReference type="Proteomes" id="UP001055879">
    <property type="component" value="Linkage Group LG01"/>
</dbReference>
<evidence type="ECO:0000313" key="2">
    <source>
        <dbReference type="Proteomes" id="UP001055879"/>
    </source>
</evidence>
<accession>A0ACB9FKF3</accession>
<protein>
    <submittedName>
        <fullName evidence="1">Uncharacterized protein</fullName>
    </submittedName>
</protein>
<dbReference type="EMBL" id="CM042047">
    <property type="protein sequence ID" value="KAI3771589.1"/>
    <property type="molecule type" value="Genomic_DNA"/>
</dbReference>
<name>A0ACB9FKF3_ARCLA</name>
<sequence>MSVQRKILLPIPQGEPQVNRTKHQSHNAAQRDMTVNSRSHDPYPNNKGILDLRQSAASFDSRPTLTPRHLQDHRDTPTVTYLLPFEHHRTVDLITASRPPAAMF</sequence>